<proteinExistence type="predicted"/>
<dbReference type="SUPFAM" id="SSF48371">
    <property type="entry name" value="ARM repeat"/>
    <property type="match status" value="1"/>
</dbReference>
<dbReference type="InterPro" id="IPR011989">
    <property type="entry name" value="ARM-like"/>
</dbReference>
<evidence type="ECO:0000313" key="2">
    <source>
        <dbReference type="Proteomes" id="UP001221142"/>
    </source>
</evidence>
<name>A0AAD7C8H8_9AGAR</name>
<accession>A0AAD7C8H8</accession>
<protein>
    <submittedName>
        <fullName evidence="1">Uncharacterized protein</fullName>
    </submittedName>
</protein>
<dbReference type="AlphaFoldDB" id="A0AAD7C8H8"/>
<dbReference type="InterPro" id="IPR016024">
    <property type="entry name" value="ARM-type_fold"/>
</dbReference>
<gene>
    <name evidence="1" type="ORF">FB45DRAFT_863020</name>
</gene>
<dbReference type="Gene3D" id="1.25.10.10">
    <property type="entry name" value="Leucine-rich Repeat Variant"/>
    <property type="match status" value="1"/>
</dbReference>
<keyword evidence="2" id="KW-1185">Reference proteome</keyword>
<dbReference type="EMBL" id="JARKIF010000004">
    <property type="protein sequence ID" value="KAJ7641950.1"/>
    <property type="molecule type" value="Genomic_DNA"/>
</dbReference>
<evidence type="ECO:0000313" key="1">
    <source>
        <dbReference type="EMBL" id="KAJ7641950.1"/>
    </source>
</evidence>
<comment type="caution">
    <text evidence="1">The sequence shown here is derived from an EMBL/GenBank/DDBJ whole genome shotgun (WGS) entry which is preliminary data.</text>
</comment>
<sequence length="635" mass="70159">MFEEEAWTRIEDRHSPSQAPVLHPKKYWRSSIFLARYLELSVRGSLATPPADIREFDRRLSAVWAVSSIAALQLAIHCVFSSCLDLTASIFLPLPTSLSPGSIFMQSLDLANQSRASLVSWWSDSNPALKYGPTINLHTLAKPLLRLMYHRQALEYIRVNKDMPLTEAMLDILSSYLGCKYVATRTKLAVLTQLRLRNHEHAAKSTVHSSLFFEIPQLLESSDLGIRIATTCLINALADCESCAPSIVTSNLVEKLASLLHVHDSNTWLIEEVLESLTAIAVWPLGAEAVAVSDALEYTEELLASDESIISIAAAVLLGTYSEFLVFLLAGGSSQSRGQYHGIGRTTTYGLQGLQRMAHSADGAHLIMNTAILAPVVVQFLGTKPHFSLHAHQEVSCRLIGKLASHESVIPKLLELDTLPKMVQLLVTNPPVWGADKVVAALGQISCWKVGAEAILETEGAVATISKLHFQNEDWNRERDELLQNLAKHRPEKSALQRDASDNQQNILFRRKSKTHSRFTGDPGPLTCRVLTEISPPTVQSWSSLKTNIGLDVCEDPTFSLKPWILEHPVGNIPSTGFWTLAWQCKVKSRDRRVLHIMVLACRQSEVAQKGITIVTSQGAGFSTQPLGHIMITDQ</sequence>
<organism evidence="1 2">
    <name type="scientific">Roridomyces roridus</name>
    <dbReference type="NCBI Taxonomy" id="1738132"/>
    <lineage>
        <taxon>Eukaryota</taxon>
        <taxon>Fungi</taxon>
        <taxon>Dikarya</taxon>
        <taxon>Basidiomycota</taxon>
        <taxon>Agaricomycotina</taxon>
        <taxon>Agaricomycetes</taxon>
        <taxon>Agaricomycetidae</taxon>
        <taxon>Agaricales</taxon>
        <taxon>Marasmiineae</taxon>
        <taxon>Mycenaceae</taxon>
        <taxon>Roridomyces</taxon>
    </lineage>
</organism>
<dbReference type="Proteomes" id="UP001221142">
    <property type="component" value="Unassembled WGS sequence"/>
</dbReference>
<reference evidence="1" key="1">
    <citation type="submission" date="2023-03" db="EMBL/GenBank/DDBJ databases">
        <title>Massive genome expansion in bonnet fungi (Mycena s.s.) driven by repeated elements and novel gene families across ecological guilds.</title>
        <authorList>
            <consortium name="Lawrence Berkeley National Laboratory"/>
            <person name="Harder C.B."/>
            <person name="Miyauchi S."/>
            <person name="Viragh M."/>
            <person name="Kuo A."/>
            <person name="Thoen E."/>
            <person name="Andreopoulos B."/>
            <person name="Lu D."/>
            <person name="Skrede I."/>
            <person name="Drula E."/>
            <person name="Henrissat B."/>
            <person name="Morin E."/>
            <person name="Kohler A."/>
            <person name="Barry K."/>
            <person name="LaButti K."/>
            <person name="Morin E."/>
            <person name="Salamov A."/>
            <person name="Lipzen A."/>
            <person name="Mereny Z."/>
            <person name="Hegedus B."/>
            <person name="Baldrian P."/>
            <person name="Stursova M."/>
            <person name="Weitz H."/>
            <person name="Taylor A."/>
            <person name="Grigoriev I.V."/>
            <person name="Nagy L.G."/>
            <person name="Martin F."/>
            <person name="Kauserud H."/>
        </authorList>
    </citation>
    <scope>NUCLEOTIDE SEQUENCE</scope>
    <source>
        <strain evidence="1">9284</strain>
    </source>
</reference>